<protein>
    <submittedName>
        <fullName evidence="2">Uncharacterized protein LOC106776811</fullName>
    </submittedName>
</protein>
<gene>
    <name evidence="2" type="primary">LOC106776811</name>
</gene>
<reference evidence="2" key="2">
    <citation type="submission" date="2025-08" db="UniProtKB">
        <authorList>
            <consortium name="RefSeq"/>
        </authorList>
    </citation>
    <scope>IDENTIFICATION</scope>
    <source>
        <tissue evidence="2">Leaf</tissue>
    </source>
</reference>
<accession>A0A1S3VN99</accession>
<proteinExistence type="predicted"/>
<keyword evidence="1" id="KW-1185">Reference proteome</keyword>
<dbReference type="GeneID" id="106776811"/>
<sequence>MAMARENLPHSKLSLFRKNVLSYSHQEYHNSLLPKMFNLDASQYLFTAPNSYHFFELKPPPTENG</sequence>
<dbReference type="KEGG" id="vra:106776811"/>
<dbReference type="RefSeq" id="XP_014519765.1">
    <property type="nucleotide sequence ID" value="XM_014664279.2"/>
</dbReference>
<dbReference type="AlphaFoldDB" id="A0A1S3VN99"/>
<evidence type="ECO:0000313" key="1">
    <source>
        <dbReference type="Proteomes" id="UP000087766"/>
    </source>
</evidence>
<organism evidence="1 2">
    <name type="scientific">Vigna radiata var. radiata</name>
    <name type="common">Mung bean</name>
    <name type="synonym">Phaseolus aureus</name>
    <dbReference type="NCBI Taxonomy" id="3916"/>
    <lineage>
        <taxon>Eukaryota</taxon>
        <taxon>Viridiplantae</taxon>
        <taxon>Streptophyta</taxon>
        <taxon>Embryophyta</taxon>
        <taxon>Tracheophyta</taxon>
        <taxon>Spermatophyta</taxon>
        <taxon>Magnoliopsida</taxon>
        <taxon>eudicotyledons</taxon>
        <taxon>Gunneridae</taxon>
        <taxon>Pentapetalae</taxon>
        <taxon>rosids</taxon>
        <taxon>fabids</taxon>
        <taxon>Fabales</taxon>
        <taxon>Fabaceae</taxon>
        <taxon>Papilionoideae</taxon>
        <taxon>50 kb inversion clade</taxon>
        <taxon>NPAAA clade</taxon>
        <taxon>indigoferoid/millettioid clade</taxon>
        <taxon>Phaseoleae</taxon>
        <taxon>Vigna</taxon>
    </lineage>
</organism>
<name>A0A1S3VN99_VIGRR</name>
<reference evidence="1" key="1">
    <citation type="journal article" date="2014" name="Nat. Commun.">
        <title>Genome sequence of mungbean and insights into evolution within Vigna species.</title>
        <authorList>
            <person name="Kang Y.J."/>
            <person name="Kim S.K."/>
            <person name="Kim M.Y."/>
            <person name="Lestari P."/>
            <person name="Kim K.H."/>
            <person name="Ha B.K."/>
            <person name="Jun T.H."/>
            <person name="Hwang W.J."/>
            <person name="Lee T."/>
            <person name="Lee J."/>
            <person name="Shim S."/>
            <person name="Yoon M.Y."/>
            <person name="Jang Y.E."/>
            <person name="Han K.S."/>
            <person name="Taeprayoon P."/>
            <person name="Yoon N."/>
            <person name="Somta P."/>
            <person name="Tanya P."/>
            <person name="Kim K.S."/>
            <person name="Gwag J.G."/>
            <person name="Moon J.K."/>
            <person name="Lee Y.H."/>
            <person name="Park B.S."/>
            <person name="Bombarely A."/>
            <person name="Doyle J.J."/>
            <person name="Jackson S.A."/>
            <person name="Schafleitner R."/>
            <person name="Srinives P."/>
            <person name="Varshney R.K."/>
            <person name="Lee S.H."/>
        </authorList>
    </citation>
    <scope>NUCLEOTIDE SEQUENCE [LARGE SCALE GENOMIC DNA]</scope>
    <source>
        <strain evidence="1">cv. VC1973A</strain>
    </source>
</reference>
<evidence type="ECO:0000313" key="2">
    <source>
        <dbReference type="RefSeq" id="XP_014519765.1"/>
    </source>
</evidence>
<dbReference type="Proteomes" id="UP000087766">
    <property type="component" value="Chromosome 11"/>
</dbReference>